<evidence type="ECO:0000313" key="2">
    <source>
        <dbReference type="Proteomes" id="UP000242642"/>
    </source>
</evidence>
<dbReference type="STRING" id="1123402.SAMN02583745_02475"/>
<organism evidence="1 2">
    <name type="scientific">Thorsellia anophelis DSM 18579</name>
    <dbReference type="NCBI Taxonomy" id="1123402"/>
    <lineage>
        <taxon>Bacteria</taxon>
        <taxon>Pseudomonadati</taxon>
        <taxon>Pseudomonadota</taxon>
        <taxon>Gammaproteobacteria</taxon>
        <taxon>Enterobacterales</taxon>
        <taxon>Thorselliaceae</taxon>
        <taxon>Thorsellia</taxon>
    </lineage>
</organism>
<evidence type="ECO:0000313" key="1">
    <source>
        <dbReference type="EMBL" id="SET47229.1"/>
    </source>
</evidence>
<accession>A0A1I0EP61</accession>
<dbReference type="Proteomes" id="UP000242642">
    <property type="component" value="Unassembled WGS sequence"/>
</dbReference>
<dbReference type="Pfam" id="PF15586">
    <property type="entry name" value="Imm8"/>
    <property type="match status" value="1"/>
</dbReference>
<dbReference type="InterPro" id="IPR028964">
    <property type="entry name" value="Imm8"/>
</dbReference>
<sequence length="117" mass="13821">MKAKLKSLGVTSAQFTPETYQPNKISCFGLWFRLCVGPEDQIGGHDFHVLICTPEWLCKNHWEPELIQHMLLVRKYDLDEITETINKCIENCTCDTWIETAQKLSRYFAWEYEDYQP</sequence>
<name>A0A1I0EP61_9GAMM</name>
<dbReference type="OrthoDB" id="5521406at2"/>
<protein>
    <submittedName>
        <fullName evidence="1">Immunity protein 8</fullName>
    </submittedName>
</protein>
<keyword evidence="2" id="KW-1185">Reference proteome</keyword>
<dbReference type="AlphaFoldDB" id="A0A1I0EP61"/>
<reference evidence="2" key="1">
    <citation type="submission" date="2016-10" db="EMBL/GenBank/DDBJ databases">
        <authorList>
            <person name="Varghese N."/>
            <person name="Submissions S."/>
        </authorList>
    </citation>
    <scope>NUCLEOTIDE SEQUENCE [LARGE SCALE GENOMIC DNA]</scope>
    <source>
        <strain evidence="2">DSM 18579</strain>
    </source>
</reference>
<dbReference type="RefSeq" id="WP_093321656.1">
    <property type="nucleotide sequence ID" value="NZ_FOHV01000029.1"/>
</dbReference>
<dbReference type="EMBL" id="FOHV01000029">
    <property type="protein sequence ID" value="SET47229.1"/>
    <property type="molecule type" value="Genomic_DNA"/>
</dbReference>
<proteinExistence type="predicted"/>
<gene>
    <name evidence="1" type="ORF">SAMN02583745_02475</name>
</gene>